<evidence type="ECO:0000313" key="1">
    <source>
        <dbReference type="EMBL" id="AWW29966.1"/>
    </source>
</evidence>
<gene>
    <name evidence="1" type="ORF">DN752_07420</name>
</gene>
<protein>
    <submittedName>
        <fullName evidence="1">Uncharacterized protein</fullName>
    </submittedName>
</protein>
<dbReference type="RefSeq" id="WP_112783363.1">
    <property type="nucleotide sequence ID" value="NZ_CP030041.1"/>
</dbReference>
<sequence>MYKEVYKVFFTLILIVLTSVSGMPRPDVNTLNGEKRNMIGLVGRGSLYMFDGLSDHNREYSRELISGEADGTLPSATMACDRCPSPGIIGGQGFCDDFDGDGVLNICDLDDDNDGILDTDEGLVCTTNTLNTVLESGTNTIPAQGTPFCGNLENSYTNFSDGYLETQNDITGTYSVTYNYSGLPTDKETTFRHRLLYSNVNGGHGIDENTSNVRITSRVYLNNTLVRTASLTGWNYHSQPTEKDYKYNTFTPSTPSGTVKVVITFERLNGYCNVIPEVIFLGDITQISDEPTCTSIDSDGDGLPDYQDLDSDGDGCPDINEAGVFGYFKTMGQLVQVIDGEVVNGNGIDDSENTTTTISNAMLDPTNGGDTVGPGNGFHDQLESESVGVYDNAPYMLDGYLDAEVSSCYVRRIYSNPAMHTGRKQ</sequence>
<keyword evidence="2" id="KW-1185">Reference proteome</keyword>
<dbReference type="GO" id="GO:0005509">
    <property type="term" value="F:calcium ion binding"/>
    <property type="evidence" value="ECO:0007669"/>
    <property type="project" value="InterPro"/>
</dbReference>
<dbReference type="KEGG" id="est:DN752_07420"/>
<dbReference type="SUPFAM" id="SSF103647">
    <property type="entry name" value="TSP type-3 repeat"/>
    <property type="match status" value="1"/>
</dbReference>
<dbReference type="EMBL" id="CP030041">
    <property type="protein sequence ID" value="AWW29966.1"/>
    <property type="molecule type" value="Genomic_DNA"/>
</dbReference>
<evidence type="ECO:0000313" key="2">
    <source>
        <dbReference type="Proteomes" id="UP000248688"/>
    </source>
</evidence>
<accession>A0A2Z4IHD6</accession>
<reference evidence="1 2" key="1">
    <citation type="submission" date="2018-06" db="EMBL/GenBank/DDBJ databases">
        <title>Echinicola strongylocentroti sp. nov., isolated from a sea urchin Strongylocentrotus intermedius.</title>
        <authorList>
            <person name="Bae S.S."/>
        </authorList>
    </citation>
    <scope>NUCLEOTIDE SEQUENCE [LARGE SCALE GENOMIC DNA]</scope>
    <source>
        <strain evidence="1 2">MEBiC08714</strain>
    </source>
</reference>
<dbReference type="AlphaFoldDB" id="A0A2Z4IHD6"/>
<dbReference type="Gene3D" id="4.10.1080.10">
    <property type="entry name" value="TSP type-3 repeat"/>
    <property type="match status" value="1"/>
</dbReference>
<organism evidence="1 2">
    <name type="scientific">Echinicola strongylocentroti</name>
    <dbReference type="NCBI Taxonomy" id="1795355"/>
    <lineage>
        <taxon>Bacteria</taxon>
        <taxon>Pseudomonadati</taxon>
        <taxon>Bacteroidota</taxon>
        <taxon>Cytophagia</taxon>
        <taxon>Cytophagales</taxon>
        <taxon>Cyclobacteriaceae</taxon>
        <taxon>Echinicola</taxon>
    </lineage>
</organism>
<dbReference type="OrthoDB" id="831469at2"/>
<name>A0A2Z4IHD6_9BACT</name>
<dbReference type="InterPro" id="IPR028974">
    <property type="entry name" value="TSP_type-3_rpt"/>
</dbReference>
<dbReference type="Proteomes" id="UP000248688">
    <property type="component" value="Chromosome"/>
</dbReference>
<proteinExistence type="predicted"/>